<accession>A0ABW4ELM8</accession>
<dbReference type="InterPro" id="IPR003870">
    <property type="entry name" value="DUF222"/>
</dbReference>
<feature type="region of interest" description="Disordered" evidence="1">
    <location>
        <begin position="301"/>
        <end position="375"/>
    </location>
</feature>
<evidence type="ECO:0000313" key="4">
    <source>
        <dbReference type="Proteomes" id="UP001597114"/>
    </source>
</evidence>
<evidence type="ECO:0000256" key="1">
    <source>
        <dbReference type="SAM" id="MobiDB-lite"/>
    </source>
</evidence>
<feature type="compositionally biased region" description="Low complexity" evidence="1">
    <location>
        <begin position="366"/>
        <end position="375"/>
    </location>
</feature>
<feature type="compositionally biased region" description="Low complexity" evidence="1">
    <location>
        <begin position="320"/>
        <end position="348"/>
    </location>
</feature>
<dbReference type="CDD" id="cd00085">
    <property type="entry name" value="HNHc"/>
    <property type="match status" value="1"/>
</dbReference>
<sequence>MFESGGVETADDPLTAPLSWSGYAPDGIMTMLLAQAGPTSDRFELLERIGGWEKIIAWAQARQYEEISQFVASAEASPAAGLNAAQAVESAQAEVALMLRLSPGGAAWRVGEARQLVEEFPATFAALHAGAITLAKARIITEGCADLDAAGAAVVEQKVLPRAPGQTNGQLRAAVRRAALRVDGEAALRRRERKQRERGVVLYPERDGMATLSATLPAAEAVGTFAVLDQHARGCGSTDERPMAARRADALVDLVLRETGFCSNASQQAAENSVAAAEATDPQAGGTSAAVTTVAAATGTAPTDPILDAIGSADGKRSDPGPAEAQAAAARTATGTPTDTTPTASPAGFLNDGFPISRPGSPPPGSDRLPGVAPAGGVPAVTNKVSVQIRVTVPLDTLRGTSNEPGELAGYGPIPAEQARELAADPDSVWRRLVTDPFSGALLDYGTTRYRPPPHLAEHLIARHQYCQHPGCRVPAHLCDLDHNQPFDPANGEGPTSAANLGPKCRPHHRLKGYPGWSVTQYVDGSIIWTTPSGHTYRVDPPPLTEPRTTTATDDEPPPF</sequence>
<dbReference type="RefSeq" id="WP_344726036.1">
    <property type="nucleotide sequence ID" value="NZ_BAAAUS010000036.1"/>
</dbReference>
<dbReference type="Proteomes" id="UP001597114">
    <property type="component" value="Unassembled WGS sequence"/>
</dbReference>
<proteinExistence type="predicted"/>
<evidence type="ECO:0000259" key="2">
    <source>
        <dbReference type="Pfam" id="PF02720"/>
    </source>
</evidence>
<name>A0ABW4ELM8_9PSEU</name>
<comment type="caution">
    <text evidence="3">The sequence shown here is derived from an EMBL/GenBank/DDBJ whole genome shotgun (WGS) entry which is preliminary data.</text>
</comment>
<dbReference type="EMBL" id="JBHUCO010000002">
    <property type="protein sequence ID" value="MFD1516511.1"/>
    <property type="molecule type" value="Genomic_DNA"/>
</dbReference>
<feature type="domain" description="DUF222" evidence="2">
    <location>
        <begin position="70"/>
        <end position="288"/>
    </location>
</feature>
<dbReference type="InterPro" id="IPR003615">
    <property type="entry name" value="HNH_nuc"/>
</dbReference>
<organism evidence="3 4">
    <name type="scientific">Pseudonocardia yunnanensis</name>
    <dbReference type="NCBI Taxonomy" id="58107"/>
    <lineage>
        <taxon>Bacteria</taxon>
        <taxon>Bacillati</taxon>
        <taxon>Actinomycetota</taxon>
        <taxon>Actinomycetes</taxon>
        <taxon>Pseudonocardiales</taxon>
        <taxon>Pseudonocardiaceae</taxon>
        <taxon>Pseudonocardia</taxon>
    </lineage>
</organism>
<keyword evidence="4" id="KW-1185">Reference proteome</keyword>
<evidence type="ECO:0000313" key="3">
    <source>
        <dbReference type="EMBL" id="MFD1516511.1"/>
    </source>
</evidence>
<protein>
    <submittedName>
        <fullName evidence="3">DUF222 domain-containing protein</fullName>
    </submittedName>
</protein>
<feature type="region of interest" description="Disordered" evidence="1">
    <location>
        <begin position="533"/>
        <end position="560"/>
    </location>
</feature>
<dbReference type="Pfam" id="PF02720">
    <property type="entry name" value="DUF222"/>
    <property type="match status" value="1"/>
</dbReference>
<reference evidence="4" key="1">
    <citation type="journal article" date="2019" name="Int. J. Syst. Evol. Microbiol.">
        <title>The Global Catalogue of Microorganisms (GCM) 10K type strain sequencing project: providing services to taxonomists for standard genome sequencing and annotation.</title>
        <authorList>
            <consortium name="The Broad Institute Genomics Platform"/>
            <consortium name="The Broad Institute Genome Sequencing Center for Infectious Disease"/>
            <person name="Wu L."/>
            <person name="Ma J."/>
        </authorList>
    </citation>
    <scope>NUCLEOTIDE SEQUENCE [LARGE SCALE GENOMIC DNA]</scope>
    <source>
        <strain evidence="4">CCM 7043</strain>
    </source>
</reference>
<gene>
    <name evidence="3" type="ORF">ACFSJD_03375</name>
</gene>